<proteinExistence type="predicted"/>
<feature type="transmembrane region" description="Helical" evidence="4">
    <location>
        <begin position="290"/>
        <end position="310"/>
    </location>
</feature>
<evidence type="ECO:0000259" key="5">
    <source>
        <dbReference type="PROSITE" id="PS50850"/>
    </source>
</evidence>
<feature type="transmembrane region" description="Helical" evidence="4">
    <location>
        <begin position="224"/>
        <end position="247"/>
    </location>
</feature>
<keyword evidence="3 4" id="KW-0472">Membrane</keyword>
<gene>
    <name evidence="6" type="ORF">PMYSY11_3481</name>
</gene>
<keyword evidence="2 4" id="KW-1133">Transmembrane helix</keyword>
<dbReference type="EMBL" id="LR215729">
    <property type="protein sequence ID" value="VEV98525.1"/>
    <property type="molecule type" value="Genomic_DNA"/>
</dbReference>
<dbReference type="AlphaFoldDB" id="A0A653E749"/>
<reference evidence="6" key="1">
    <citation type="submission" date="2019-02" db="EMBL/GenBank/DDBJ databases">
        <authorList>
            <consortium name="Genoscope - CEA"/>
            <person name="William W."/>
        </authorList>
    </citation>
    <scope>NUCLEOTIDE SEQUENCE [LARGE SCALE GENOMIC DNA]</scope>
    <source>
        <strain evidence="6">YSy11</strain>
    </source>
</reference>
<sequence>MVRVTCYLSNHLESPVKPASRPLLFAALILAAVNLRPGITSFAPLIERIANELSLSRSVISLSTALPVLCMGLLAPFAPRLAVRFGLERTITFCLGLITLALALRLAGDSSVLLISTAALLGAGIAVAGPLLSGFIKRHFVSGVGQVLAWYSLSMAIGGAAGAVLTFPLMELFGLGWVGGLAVWAVPALLGVVLWLFIPNTPEVASQKSAAVESVGLPWNKPRAWLISGFFAIQAGLFYALATWAVARYHEAGLSMNHSNALFGMIMLMGLPSAFIMPWLAQRFDSRPQLLILCGVVTSVCLAMISFAPLLVPEVWAVALGLSLSGSFSLSLVLPLYEVNTPLAVSRWTAMMLFMGYSVGSLTPVLSGLARDLSGSYQLPFVVLMCLAMLMTVLAILMLKGRKPAD</sequence>
<organism evidence="6">
    <name type="scientific">Pseudomonas marincola</name>
    <dbReference type="NCBI Taxonomy" id="437900"/>
    <lineage>
        <taxon>Bacteria</taxon>
        <taxon>Pseudomonadati</taxon>
        <taxon>Pseudomonadota</taxon>
        <taxon>Gammaproteobacteria</taxon>
        <taxon>Pseudomonadales</taxon>
        <taxon>Pseudomonadaceae</taxon>
        <taxon>Pseudomonas</taxon>
    </lineage>
</organism>
<accession>A0A653E749</accession>
<dbReference type="InterPro" id="IPR052524">
    <property type="entry name" value="MFS_Cyanate_Porter"/>
</dbReference>
<feature type="transmembrane region" description="Helical" evidence="4">
    <location>
        <begin position="379"/>
        <end position="399"/>
    </location>
</feature>
<evidence type="ECO:0000256" key="1">
    <source>
        <dbReference type="ARBA" id="ARBA00022692"/>
    </source>
</evidence>
<feature type="transmembrane region" description="Helical" evidence="4">
    <location>
        <begin position="23"/>
        <end position="46"/>
    </location>
</feature>
<feature type="transmembrane region" description="Helical" evidence="4">
    <location>
        <begin position="348"/>
        <end position="367"/>
    </location>
</feature>
<dbReference type="InterPro" id="IPR036259">
    <property type="entry name" value="MFS_trans_sf"/>
</dbReference>
<feature type="domain" description="Major facilitator superfamily (MFS) profile" evidence="5">
    <location>
        <begin position="22"/>
        <end position="403"/>
    </location>
</feature>
<feature type="transmembrane region" description="Helical" evidence="4">
    <location>
        <begin position="259"/>
        <end position="281"/>
    </location>
</feature>
<evidence type="ECO:0000256" key="4">
    <source>
        <dbReference type="SAM" id="Phobius"/>
    </source>
</evidence>
<dbReference type="InterPro" id="IPR011701">
    <property type="entry name" value="MFS"/>
</dbReference>
<feature type="transmembrane region" description="Helical" evidence="4">
    <location>
        <begin position="148"/>
        <end position="169"/>
    </location>
</feature>
<evidence type="ECO:0000256" key="2">
    <source>
        <dbReference type="ARBA" id="ARBA00022989"/>
    </source>
</evidence>
<feature type="transmembrane region" description="Helical" evidence="4">
    <location>
        <begin position="90"/>
        <end position="107"/>
    </location>
</feature>
<dbReference type="InterPro" id="IPR020846">
    <property type="entry name" value="MFS_dom"/>
</dbReference>
<dbReference type="PROSITE" id="PS50850">
    <property type="entry name" value="MFS"/>
    <property type="match status" value="1"/>
</dbReference>
<keyword evidence="1 4" id="KW-0812">Transmembrane</keyword>
<evidence type="ECO:0000313" key="6">
    <source>
        <dbReference type="EMBL" id="VEV98525.1"/>
    </source>
</evidence>
<dbReference type="Gene3D" id="1.20.1250.20">
    <property type="entry name" value="MFS general substrate transporter like domains"/>
    <property type="match status" value="2"/>
</dbReference>
<dbReference type="PANTHER" id="PTHR23523">
    <property type="match status" value="1"/>
</dbReference>
<feature type="transmembrane region" description="Helical" evidence="4">
    <location>
        <begin position="175"/>
        <end position="198"/>
    </location>
</feature>
<feature type="transmembrane region" description="Helical" evidence="4">
    <location>
        <begin position="58"/>
        <end position="78"/>
    </location>
</feature>
<name>A0A653E749_9PSED</name>
<evidence type="ECO:0000256" key="3">
    <source>
        <dbReference type="ARBA" id="ARBA00023136"/>
    </source>
</evidence>
<dbReference type="SUPFAM" id="SSF103473">
    <property type="entry name" value="MFS general substrate transporter"/>
    <property type="match status" value="1"/>
</dbReference>
<feature type="transmembrane region" description="Helical" evidence="4">
    <location>
        <begin position="316"/>
        <end position="336"/>
    </location>
</feature>
<feature type="transmembrane region" description="Helical" evidence="4">
    <location>
        <begin position="113"/>
        <end position="136"/>
    </location>
</feature>
<dbReference type="Pfam" id="PF07690">
    <property type="entry name" value="MFS_1"/>
    <property type="match status" value="1"/>
</dbReference>
<protein>
    <submittedName>
        <fullName evidence="6">MFS transporter</fullName>
    </submittedName>
</protein>
<dbReference type="GO" id="GO:0022857">
    <property type="term" value="F:transmembrane transporter activity"/>
    <property type="evidence" value="ECO:0007669"/>
    <property type="project" value="InterPro"/>
</dbReference>
<dbReference type="PANTHER" id="PTHR23523:SF2">
    <property type="entry name" value="2-NITROIMIDAZOLE TRANSPORTER"/>
    <property type="match status" value="1"/>
</dbReference>